<evidence type="ECO:0000256" key="4">
    <source>
        <dbReference type="ARBA" id="ARBA00023014"/>
    </source>
</evidence>
<keyword evidence="3" id="KW-0408">Iron</keyword>
<feature type="domain" description="4Fe-4S ferredoxin-type" evidence="5">
    <location>
        <begin position="279"/>
        <end position="310"/>
    </location>
</feature>
<protein>
    <submittedName>
        <fullName evidence="6">4Fe-4S dicluster domain-containing protein</fullName>
    </submittedName>
</protein>
<keyword evidence="4" id="KW-0411">Iron-sulfur</keyword>
<dbReference type="InterPro" id="IPR002869">
    <property type="entry name" value="Pyrv_flavodox_OxRed_cen"/>
</dbReference>
<keyword evidence="7" id="KW-1185">Reference proteome</keyword>
<dbReference type="InterPro" id="IPR019752">
    <property type="entry name" value="Pyrv/ketoisovalerate_OxRed_cat"/>
</dbReference>
<gene>
    <name evidence="6" type="ORF">FEZ08_06715</name>
</gene>
<dbReference type="InterPro" id="IPR017900">
    <property type="entry name" value="4Fe4S_Fe_S_CS"/>
</dbReference>
<dbReference type="EMBL" id="VBWP01000005">
    <property type="protein sequence ID" value="TLG73820.1"/>
    <property type="molecule type" value="Genomic_DNA"/>
</dbReference>
<comment type="caution">
    <text evidence="6">The sequence shown here is derived from an EMBL/GenBank/DDBJ whole genome shotgun (WGS) entry which is preliminary data.</text>
</comment>
<evidence type="ECO:0000313" key="6">
    <source>
        <dbReference type="EMBL" id="TLG73820.1"/>
    </source>
</evidence>
<dbReference type="Gene3D" id="3.40.920.10">
    <property type="entry name" value="Pyruvate-ferredoxin oxidoreductase, PFOR, domain III"/>
    <property type="match status" value="1"/>
</dbReference>
<keyword evidence="1" id="KW-0479">Metal-binding</keyword>
<dbReference type="Proteomes" id="UP000306912">
    <property type="component" value="Unassembled WGS sequence"/>
</dbReference>
<dbReference type="PANTHER" id="PTHR43366">
    <property type="entry name" value="PYRUVATE SYNTHASE SUBUNIT PORC"/>
    <property type="match status" value="1"/>
</dbReference>
<dbReference type="PROSITE" id="PS51379">
    <property type="entry name" value="4FE4S_FER_2"/>
    <property type="match status" value="2"/>
</dbReference>
<dbReference type="InterPro" id="IPR017896">
    <property type="entry name" value="4Fe4S_Fe-S-bd"/>
</dbReference>
<dbReference type="OrthoDB" id="9794954at2"/>
<dbReference type="InterPro" id="IPR051626">
    <property type="entry name" value="Oxidoreductase_gamma_subunit"/>
</dbReference>
<dbReference type="GO" id="GO:0016625">
    <property type="term" value="F:oxidoreductase activity, acting on the aldehyde or oxo group of donors, iron-sulfur protein as acceptor"/>
    <property type="evidence" value="ECO:0007669"/>
    <property type="project" value="InterPro"/>
</dbReference>
<dbReference type="SUPFAM" id="SSF54862">
    <property type="entry name" value="4Fe-4S ferredoxins"/>
    <property type="match status" value="1"/>
</dbReference>
<dbReference type="AlphaFoldDB" id="A0A5R8QC04"/>
<reference evidence="6 7" key="1">
    <citation type="submission" date="2019-05" db="EMBL/GenBank/DDBJ databases">
        <title>Culicoidintestinum kansasii gen. nov., sp. nov. from the gastrointestinal tract of the biting midge, Culicoides sonorensis.</title>
        <authorList>
            <person name="Neupane S."/>
            <person name="Ghosh A."/>
            <person name="Gunther S."/>
            <person name="Martin K."/>
            <person name="Zurek L."/>
        </authorList>
    </citation>
    <scope>NUCLEOTIDE SEQUENCE [LARGE SCALE GENOMIC DNA]</scope>
    <source>
        <strain evidence="6 7">CS-1</strain>
    </source>
</reference>
<keyword evidence="2" id="KW-0560">Oxidoreductase</keyword>
<dbReference type="NCBIfam" id="TIGR02175">
    <property type="entry name" value="PorC_KorC"/>
    <property type="match status" value="1"/>
</dbReference>
<dbReference type="Gene3D" id="3.30.70.3270">
    <property type="match status" value="1"/>
</dbReference>
<dbReference type="GO" id="GO:0051536">
    <property type="term" value="F:iron-sulfur cluster binding"/>
    <property type="evidence" value="ECO:0007669"/>
    <property type="project" value="UniProtKB-KW"/>
</dbReference>
<dbReference type="Pfam" id="PF01558">
    <property type="entry name" value="POR"/>
    <property type="match status" value="1"/>
</dbReference>
<evidence type="ECO:0000256" key="2">
    <source>
        <dbReference type="ARBA" id="ARBA00023002"/>
    </source>
</evidence>
<sequence>MQFIPNEQGFFEIRLESIGGQGAYSAGQMLAEVGVSGSALHAICFADYGSEKKGAPVKTFIRFASNTMTIRNYSPVEFPQVVVVFHEQLFMTQPVTNGLDPEGILIVNTPKTPQQIKDEFNPDVKTIVTVDGISIAMGYKTKSNTAVLGAIFKVLEFLNPEYIEKSIEKMFGYKYPHLVGPNIDTFKDGMSQAQIAEFEVSTTQSRQTIETPFGYETQLLGGVIEGANSFKKNLSASREGYLPEWIESKCIHCSNCDNVCPDYCFVWEEGTDARGREAMFLKGIDYNYCKGCLKCVQVCPTSALVDMVETQGYAEAHRFEKSFPYLGGKK</sequence>
<evidence type="ECO:0000259" key="5">
    <source>
        <dbReference type="PROSITE" id="PS51379"/>
    </source>
</evidence>
<evidence type="ECO:0000256" key="3">
    <source>
        <dbReference type="ARBA" id="ARBA00023004"/>
    </source>
</evidence>
<dbReference type="SUPFAM" id="SSF53323">
    <property type="entry name" value="Pyruvate-ferredoxin oxidoreductase, PFOR, domain III"/>
    <property type="match status" value="1"/>
</dbReference>
<evidence type="ECO:0000256" key="1">
    <source>
        <dbReference type="ARBA" id="ARBA00022723"/>
    </source>
</evidence>
<dbReference type="RefSeq" id="WP_138190957.1">
    <property type="nucleotide sequence ID" value="NZ_VBWP01000005.1"/>
</dbReference>
<feature type="domain" description="4Fe-4S ferredoxin-type" evidence="5">
    <location>
        <begin position="241"/>
        <end position="270"/>
    </location>
</feature>
<dbReference type="PANTHER" id="PTHR43366:SF1">
    <property type="entry name" value="PYRUVATE SYNTHASE SUBUNIT PORC"/>
    <property type="match status" value="1"/>
</dbReference>
<dbReference type="Pfam" id="PF12838">
    <property type="entry name" value="Fer4_7"/>
    <property type="match status" value="1"/>
</dbReference>
<dbReference type="GO" id="GO:0046872">
    <property type="term" value="F:metal ion binding"/>
    <property type="evidence" value="ECO:0007669"/>
    <property type="project" value="UniProtKB-KW"/>
</dbReference>
<name>A0A5R8QC04_9FIRM</name>
<proteinExistence type="predicted"/>
<accession>A0A5R8QC04</accession>
<dbReference type="InParanoid" id="A0A5R8QC04"/>
<dbReference type="InterPro" id="IPR011894">
    <property type="entry name" value="PorC_KorC"/>
</dbReference>
<organism evidence="6 7">
    <name type="scientific">Culicoidibacter larvae</name>
    <dbReference type="NCBI Taxonomy" id="2579976"/>
    <lineage>
        <taxon>Bacteria</taxon>
        <taxon>Bacillati</taxon>
        <taxon>Bacillota</taxon>
        <taxon>Culicoidibacteria</taxon>
        <taxon>Culicoidibacterales</taxon>
        <taxon>Culicoidibacteraceae</taxon>
        <taxon>Culicoidibacter</taxon>
    </lineage>
</organism>
<evidence type="ECO:0000313" key="7">
    <source>
        <dbReference type="Proteomes" id="UP000306912"/>
    </source>
</evidence>
<dbReference type="PROSITE" id="PS00198">
    <property type="entry name" value="4FE4S_FER_1"/>
    <property type="match status" value="1"/>
</dbReference>